<dbReference type="EMBL" id="JBDFRB010000001">
    <property type="protein sequence ID" value="MEN2743404.1"/>
    <property type="molecule type" value="Genomic_DNA"/>
</dbReference>
<proteinExistence type="predicted"/>
<protein>
    <submittedName>
        <fullName evidence="4">Alpha-amylase family glycosyl hydrolase</fullName>
    </submittedName>
</protein>
<keyword evidence="5" id="KW-1185">Reference proteome</keyword>
<dbReference type="Pfam" id="PF00128">
    <property type="entry name" value="Alpha-amylase"/>
    <property type="match status" value="1"/>
</dbReference>
<comment type="caution">
    <text evidence="4">The sequence shown here is derived from an EMBL/GenBank/DDBJ whole genome shotgun (WGS) entry which is preliminary data.</text>
</comment>
<evidence type="ECO:0000256" key="2">
    <source>
        <dbReference type="ARBA" id="ARBA00023295"/>
    </source>
</evidence>
<sequence>MIEPHHDGSPLCVPGGRPRLGDEARVRLRVPVRDGVVRVWARHLEDAEPRYAPARLLGEAGGAAWWEARIPVRSPLTLYRFLLESAHDAGPRHTWVSAAGASRTDVPDASDFRLTTAGGPAWATGATMYQVFPDRFARSAAAEARPVPEWALPAAWDEPVVPHGPEAARQFYGGDLDGIRERIGHLVDLGVKVLYLTPFFPAGSNHRYDAQSFRRVDPLLGGDAALIRLTEACHAHGIRVIGDLTTNHSGDTHEWFRAALADPHADERGYYYLRADGSYESWWGVPSLPKLDWASAELRREFVEGPHSVVAHWLRPPFNLDGWRIDVGNMTGRLGGTDWNHEVASLVRRTALEARPDALLVAESTADGARDFQGDTYHGAMSYPGFTRPLWAWLASGSGLAGGRRVNFFGTPLDGPPRVPAEDLLAEHRAFSAAYPWDVRLHSLTAIDTHDTARAATAMVPGGQEVAAVLAFTFTGMPLVFAGDEFGLEGVNGEDARTPLPWDRAVPRDLRPLYRGLGAQRNAEEALRTGSLRWLWAEGDSLAYVRELPDRTVLVVAARGACAASLPAGLVPEGWEGAAPALAVGPLTLRRAHDGGTHLGAEGPAAAVWLLPGPALPF</sequence>
<keyword evidence="1 4" id="KW-0378">Hydrolase</keyword>
<dbReference type="RefSeq" id="WP_345882897.1">
    <property type="nucleotide sequence ID" value="NZ_JBDFRB010000001.1"/>
</dbReference>
<evidence type="ECO:0000313" key="5">
    <source>
        <dbReference type="Proteomes" id="UP001422074"/>
    </source>
</evidence>
<dbReference type="Proteomes" id="UP001422074">
    <property type="component" value="Unassembled WGS sequence"/>
</dbReference>
<dbReference type="CDD" id="cd11338">
    <property type="entry name" value="AmyAc_CMD"/>
    <property type="match status" value="1"/>
</dbReference>
<evidence type="ECO:0000259" key="3">
    <source>
        <dbReference type="SMART" id="SM00642"/>
    </source>
</evidence>
<dbReference type="PANTHER" id="PTHR10357">
    <property type="entry name" value="ALPHA-AMYLASE FAMILY MEMBER"/>
    <property type="match status" value="1"/>
</dbReference>
<gene>
    <name evidence="4" type="ORF">ABCQ75_02470</name>
</gene>
<dbReference type="GO" id="GO:0016787">
    <property type="term" value="F:hydrolase activity"/>
    <property type="evidence" value="ECO:0007669"/>
    <property type="project" value="UniProtKB-KW"/>
</dbReference>
<dbReference type="InterPro" id="IPR004185">
    <property type="entry name" value="Glyco_hydro_13_lg-like_dom"/>
</dbReference>
<evidence type="ECO:0000313" key="4">
    <source>
        <dbReference type="EMBL" id="MEN2743404.1"/>
    </source>
</evidence>
<feature type="domain" description="Glycosyl hydrolase family 13 catalytic" evidence="3">
    <location>
        <begin position="130"/>
        <end position="521"/>
    </location>
</feature>
<dbReference type="SUPFAM" id="SSF51445">
    <property type="entry name" value="(Trans)glycosidases"/>
    <property type="match status" value="1"/>
</dbReference>
<name>A0ABU9WXT3_9MICC</name>
<organism evidence="4 5">
    <name type="scientific">Sinomonas halotolerans</name>
    <dbReference type="NCBI Taxonomy" id="1644133"/>
    <lineage>
        <taxon>Bacteria</taxon>
        <taxon>Bacillati</taxon>
        <taxon>Actinomycetota</taxon>
        <taxon>Actinomycetes</taxon>
        <taxon>Micrococcales</taxon>
        <taxon>Micrococcaceae</taxon>
        <taxon>Sinomonas</taxon>
    </lineage>
</organism>
<dbReference type="InterPro" id="IPR006047">
    <property type="entry name" value="GH13_cat_dom"/>
</dbReference>
<dbReference type="InterPro" id="IPR017853">
    <property type="entry name" value="GH"/>
</dbReference>
<dbReference type="Gene3D" id="3.20.20.80">
    <property type="entry name" value="Glycosidases"/>
    <property type="match status" value="1"/>
</dbReference>
<evidence type="ECO:0000256" key="1">
    <source>
        <dbReference type="ARBA" id="ARBA00022801"/>
    </source>
</evidence>
<reference evidence="4 5" key="1">
    <citation type="submission" date="2024-05" db="EMBL/GenBank/DDBJ databases">
        <title>Sinomonas sp. nov., isolated from a waste landfill.</title>
        <authorList>
            <person name="Zhao Y."/>
        </authorList>
    </citation>
    <scope>NUCLEOTIDE SEQUENCE [LARGE SCALE GENOMIC DNA]</scope>
    <source>
        <strain evidence="4 5">CCTCC AB2014300</strain>
    </source>
</reference>
<dbReference type="SMART" id="SM00642">
    <property type="entry name" value="Aamy"/>
    <property type="match status" value="1"/>
</dbReference>
<dbReference type="CDD" id="cd02857">
    <property type="entry name" value="E_set_CDase_PDE_N"/>
    <property type="match status" value="1"/>
</dbReference>
<keyword evidence="2" id="KW-0326">Glycosidase</keyword>
<accession>A0ABU9WXT3</accession>
<dbReference type="PANTHER" id="PTHR10357:SF210">
    <property type="entry name" value="MALTODEXTRIN GLUCOSIDASE"/>
    <property type="match status" value="1"/>
</dbReference>